<dbReference type="EMBL" id="JARGEI010000020">
    <property type="protein sequence ID" value="KAJ8713297.1"/>
    <property type="molecule type" value="Genomic_DNA"/>
</dbReference>
<proteinExistence type="predicted"/>
<feature type="domain" description="MADF" evidence="1">
    <location>
        <begin position="72"/>
        <end position="116"/>
    </location>
</feature>
<name>A0AAD8DNU6_MYTSE</name>
<evidence type="ECO:0000313" key="3">
    <source>
        <dbReference type="Proteomes" id="UP001231518"/>
    </source>
</evidence>
<keyword evidence="3" id="KW-1185">Reference proteome</keyword>
<gene>
    <name evidence="2" type="ORF">PYW07_013667</name>
</gene>
<sequence>MYRLCCETWKTRLRKKRYKYLNHCHVRVASAIRLSTGQVVIGLYYFVSSRLGGTHSLWPASVLITMDSDEKLIYLVQKYECLFNPKAKNYSDKHSKNNAWEIVSGEMKLTGNLGEVLIRCNNVLYVRGAEEEDEEGEMKE</sequence>
<reference evidence="2" key="1">
    <citation type="submission" date="2023-03" db="EMBL/GenBank/DDBJ databases">
        <title>Chromosome-level genomes of two armyworms, Mythimna separata and Mythimna loreyi, provide insights into the biosynthesis and reception of sex pheromones.</title>
        <authorList>
            <person name="Zhao H."/>
        </authorList>
    </citation>
    <scope>NUCLEOTIDE SEQUENCE</scope>
    <source>
        <strain evidence="2">BeijingLab</strain>
        <tissue evidence="2">Pupa</tissue>
    </source>
</reference>
<organism evidence="2 3">
    <name type="scientific">Mythimna separata</name>
    <name type="common">Oriental armyworm</name>
    <name type="synonym">Pseudaletia separata</name>
    <dbReference type="NCBI Taxonomy" id="271217"/>
    <lineage>
        <taxon>Eukaryota</taxon>
        <taxon>Metazoa</taxon>
        <taxon>Ecdysozoa</taxon>
        <taxon>Arthropoda</taxon>
        <taxon>Hexapoda</taxon>
        <taxon>Insecta</taxon>
        <taxon>Pterygota</taxon>
        <taxon>Neoptera</taxon>
        <taxon>Endopterygota</taxon>
        <taxon>Lepidoptera</taxon>
        <taxon>Glossata</taxon>
        <taxon>Ditrysia</taxon>
        <taxon>Noctuoidea</taxon>
        <taxon>Noctuidae</taxon>
        <taxon>Noctuinae</taxon>
        <taxon>Hadenini</taxon>
        <taxon>Mythimna</taxon>
    </lineage>
</organism>
<dbReference type="Proteomes" id="UP001231518">
    <property type="component" value="Chromosome 4"/>
</dbReference>
<protein>
    <recommendedName>
        <fullName evidence="1">MADF domain-containing protein</fullName>
    </recommendedName>
</protein>
<dbReference type="Gene3D" id="2.30.30.100">
    <property type="match status" value="1"/>
</dbReference>
<dbReference type="AlphaFoldDB" id="A0AAD8DNU6"/>
<dbReference type="InterPro" id="IPR006578">
    <property type="entry name" value="MADF-dom"/>
</dbReference>
<accession>A0AAD8DNU6</accession>
<dbReference type="Pfam" id="PF10545">
    <property type="entry name" value="MADF_DNA_bdg"/>
    <property type="match status" value="1"/>
</dbReference>
<evidence type="ECO:0000313" key="2">
    <source>
        <dbReference type="EMBL" id="KAJ8713297.1"/>
    </source>
</evidence>
<evidence type="ECO:0000259" key="1">
    <source>
        <dbReference type="Pfam" id="PF10545"/>
    </source>
</evidence>
<comment type="caution">
    <text evidence="2">The sequence shown here is derived from an EMBL/GenBank/DDBJ whole genome shotgun (WGS) entry which is preliminary data.</text>
</comment>